<dbReference type="InterPro" id="IPR036979">
    <property type="entry name" value="CM_dom_sf"/>
</dbReference>
<evidence type="ECO:0000259" key="3">
    <source>
        <dbReference type="PROSITE" id="PS51168"/>
    </source>
</evidence>
<dbReference type="GO" id="GO:0046417">
    <property type="term" value="P:chorismate metabolic process"/>
    <property type="evidence" value="ECO:0007669"/>
    <property type="project" value="InterPro"/>
</dbReference>
<dbReference type="SMART" id="SM00830">
    <property type="entry name" value="CM_2"/>
    <property type="match status" value="1"/>
</dbReference>
<dbReference type="Gene3D" id="1.20.59.10">
    <property type="entry name" value="Chorismate mutase"/>
    <property type="match status" value="1"/>
</dbReference>
<feature type="domain" description="Chorismate mutase" evidence="3">
    <location>
        <begin position="2"/>
        <end position="92"/>
    </location>
</feature>
<dbReference type="Pfam" id="PF01817">
    <property type="entry name" value="CM_2"/>
    <property type="match status" value="1"/>
</dbReference>
<sequence length="102" mass="11239">MDVLCTSLDEVRQGIDEIDRNLVSLLAKRGRLVTQAAAFKKTTHDVRAPARVEQVIRKVREMADETGASAEVVEQVYRAMISAFITEELATHAKLANEPSAS</sequence>
<dbReference type="InterPro" id="IPR002701">
    <property type="entry name" value="CM_II_prokaryot"/>
</dbReference>
<organism evidence="4 5">
    <name type="scientific">Pseudomonas putida</name>
    <name type="common">Arthrobacter siderocapsulatus</name>
    <dbReference type="NCBI Taxonomy" id="303"/>
    <lineage>
        <taxon>Bacteria</taxon>
        <taxon>Pseudomonadati</taxon>
        <taxon>Pseudomonadota</taxon>
        <taxon>Gammaproteobacteria</taxon>
        <taxon>Pseudomonadales</taxon>
        <taxon>Pseudomonadaceae</taxon>
        <taxon>Pseudomonas</taxon>
    </lineage>
</organism>
<dbReference type="EMBL" id="CP018743">
    <property type="protein sequence ID" value="APO82853.1"/>
    <property type="molecule type" value="Genomic_DNA"/>
</dbReference>
<dbReference type="PROSITE" id="PS51168">
    <property type="entry name" value="CHORISMATE_MUT_2"/>
    <property type="match status" value="1"/>
</dbReference>
<accession>A0A1L5PRV3</accession>
<dbReference type="RefSeq" id="WP_075045478.1">
    <property type="nucleotide sequence ID" value="NZ_CP018743.1"/>
</dbReference>
<dbReference type="EC" id="5.4.99.5" evidence="1"/>
<evidence type="ECO:0000256" key="1">
    <source>
        <dbReference type="ARBA" id="ARBA00012404"/>
    </source>
</evidence>
<keyword evidence="2" id="KW-0413">Isomerase</keyword>
<dbReference type="InterPro" id="IPR051331">
    <property type="entry name" value="Chorismate_mutase-related"/>
</dbReference>
<evidence type="ECO:0000256" key="2">
    <source>
        <dbReference type="ARBA" id="ARBA00023235"/>
    </source>
</evidence>
<dbReference type="Proteomes" id="UP000185146">
    <property type="component" value="Chromosome"/>
</dbReference>
<evidence type="ECO:0000313" key="5">
    <source>
        <dbReference type="Proteomes" id="UP000185146"/>
    </source>
</evidence>
<reference evidence="4 5" key="1">
    <citation type="submission" date="2016-12" db="EMBL/GenBank/DDBJ databases">
        <title>Draft Genome Sequence of Mercury Resistant Pseudomonas DRA525.</title>
        <authorList>
            <person name="Drace K.M."/>
        </authorList>
    </citation>
    <scope>NUCLEOTIDE SEQUENCE [LARGE SCALE GENOMIC DNA]</scope>
    <source>
        <strain evidence="4 5">DRA525</strain>
    </source>
</reference>
<dbReference type="GO" id="GO:0009697">
    <property type="term" value="P:salicylic acid biosynthetic process"/>
    <property type="evidence" value="ECO:0007669"/>
    <property type="project" value="TreeGrafter"/>
</dbReference>
<dbReference type="PANTHER" id="PTHR38041">
    <property type="entry name" value="CHORISMATE MUTASE"/>
    <property type="match status" value="1"/>
</dbReference>
<proteinExistence type="predicted"/>
<dbReference type="AlphaFoldDB" id="A0A1L5PRV3"/>
<dbReference type="PANTHER" id="PTHR38041:SF1">
    <property type="entry name" value="CHORISMATE MUTASE"/>
    <property type="match status" value="1"/>
</dbReference>
<evidence type="ECO:0000313" key="4">
    <source>
        <dbReference type="EMBL" id="APO82853.1"/>
    </source>
</evidence>
<dbReference type="InterPro" id="IPR036263">
    <property type="entry name" value="Chorismate_II_sf"/>
</dbReference>
<protein>
    <recommendedName>
        <fullName evidence="1">chorismate mutase</fullName>
        <ecNumber evidence="1">5.4.99.5</ecNumber>
    </recommendedName>
</protein>
<name>A0A1L5PRV3_PSEPU</name>
<dbReference type="SUPFAM" id="SSF48600">
    <property type="entry name" value="Chorismate mutase II"/>
    <property type="match status" value="1"/>
</dbReference>
<gene>
    <name evidence="4" type="ORF">BL240_15870</name>
</gene>
<dbReference type="GO" id="GO:0004106">
    <property type="term" value="F:chorismate mutase activity"/>
    <property type="evidence" value="ECO:0007669"/>
    <property type="project" value="UniProtKB-EC"/>
</dbReference>